<evidence type="ECO:0000313" key="3">
    <source>
        <dbReference type="Proteomes" id="UP000607311"/>
    </source>
</evidence>
<feature type="region of interest" description="Disordered" evidence="1">
    <location>
        <begin position="66"/>
        <end position="108"/>
    </location>
</feature>
<dbReference type="EMBL" id="BOPD01000011">
    <property type="protein sequence ID" value="GIJ32848.1"/>
    <property type="molecule type" value="Genomic_DNA"/>
</dbReference>
<keyword evidence="3" id="KW-1185">Reference proteome</keyword>
<sequence>MSENAIDRHHHTTDRPAGVTDPLLWRLALDVADAHAPGEDGGCTHLLCAGQNWPCEPWQQAQRALNLAQGGTADETTAPAASRDDTWADSTARPTWSTDHSRRQSAAA</sequence>
<feature type="region of interest" description="Disordered" evidence="1">
    <location>
        <begin position="1"/>
        <end position="20"/>
    </location>
</feature>
<protein>
    <submittedName>
        <fullName evidence="2">Uncharacterized protein</fullName>
    </submittedName>
</protein>
<comment type="caution">
    <text evidence="2">The sequence shown here is derived from an EMBL/GenBank/DDBJ whole genome shotgun (WGS) entry which is preliminary data.</text>
</comment>
<proteinExistence type="predicted"/>
<dbReference type="Proteomes" id="UP000607311">
    <property type="component" value="Unassembled WGS sequence"/>
</dbReference>
<reference evidence="2" key="1">
    <citation type="submission" date="2021-01" db="EMBL/GenBank/DDBJ databases">
        <title>Whole genome shotgun sequence of Verrucosispora sediminis NBRC 107745.</title>
        <authorList>
            <person name="Komaki H."/>
            <person name="Tamura T."/>
        </authorList>
    </citation>
    <scope>NUCLEOTIDE SEQUENCE</scope>
    <source>
        <strain evidence="2">NBRC 107745</strain>
    </source>
</reference>
<evidence type="ECO:0000313" key="2">
    <source>
        <dbReference type="EMBL" id="GIJ32848.1"/>
    </source>
</evidence>
<dbReference type="RefSeq" id="WP_198413178.1">
    <property type="nucleotide sequence ID" value="NZ_BOPD01000011.1"/>
</dbReference>
<dbReference type="AlphaFoldDB" id="A0A9W5UR28"/>
<accession>A0A9W5UR28</accession>
<feature type="compositionally biased region" description="Polar residues" evidence="1">
    <location>
        <begin position="88"/>
        <end position="98"/>
    </location>
</feature>
<organism evidence="2 3">
    <name type="scientific">Micromonospora sediminimaris</name>
    <dbReference type="NCBI Taxonomy" id="547162"/>
    <lineage>
        <taxon>Bacteria</taxon>
        <taxon>Bacillati</taxon>
        <taxon>Actinomycetota</taxon>
        <taxon>Actinomycetes</taxon>
        <taxon>Micromonosporales</taxon>
        <taxon>Micromonosporaceae</taxon>
        <taxon>Micromonospora</taxon>
    </lineage>
</organism>
<gene>
    <name evidence="2" type="ORF">Vse01_19960</name>
</gene>
<name>A0A9W5UR28_9ACTN</name>
<evidence type="ECO:0000256" key="1">
    <source>
        <dbReference type="SAM" id="MobiDB-lite"/>
    </source>
</evidence>